<dbReference type="Proteomes" id="UP000263486">
    <property type="component" value="Unassembled WGS sequence"/>
</dbReference>
<protein>
    <recommendedName>
        <fullName evidence="3">MipA/OmpV family protein</fullName>
    </recommendedName>
</protein>
<evidence type="ECO:0000313" key="2">
    <source>
        <dbReference type="Proteomes" id="UP000263486"/>
    </source>
</evidence>
<name>A0ABX9KE89_9FUSO</name>
<reference evidence="1 2" key="1">
    <citation type="submission" date="2018-08" db="EMBL/GenBank/DDBJ databases">
        <title>Draft genome sequence of Psychrilyobacter sp. strain SD5 isolated from Black Sea water.</title>
        <authorList>
            <person name="Yadav S."/>
            <person name="Villanueva L."/>
            <person name="Damste J.S.S."/>
        </authorList>
    </citation>
    <scope>NUCLEOTIDE SEQUENCE [LARGE SCALE GENOMIC DNA]</scope>
    <source>
        <strain evidence="1 2">SD5</strain>
    </source>
</reference>
<evidence type="ECO:0008006" key="3">
    <source>
        <dbReference type="Google" id="ProtNLM"/>
    </source>
</evidence>
<evidence type="ECO:0000313" key="1">
    <source>
        <dbReference type="EMBL" id="REI39972.1"/>
    </source>
</evidence>
<proteinExistence type="predicted"/>
<dbReference type="EMBL" id="QUAJ01000027">
    <property type="protein sequence ID" value="REI39972.1"/>
    <property type="molecule type" value="Genomic_DNA"/>
</dbReference>
<comment type="caution">
    <text evidence="1">The sequence shown here is derived from an EMBL/GenBank/DDBJ whole genome shotgun (WGS) entry which is preliminary data.</text>
</comment>
<dbReference type="RefSeq" id="WP_114643278.1">
    <property type="nucleotide sequence ID" value="NZ_JAACIO010000026.1"/>
</dbReference>
<accession>A0ABX9KE89</accession>
<keyword evidence="2" id="KW-1185">Reference proteome</keyword>
<organism evidence="1 2">
    <name type="scientific">Psychrilyobacter piezotolerans</name>
    <dbReference type="NCBI Taxonomy" id="2293438"/>
    <lineage>
        <taxon>Bacteria</taxon>
        <taxon>Fusobacteriati</taxon>
        <taxon>Fusobacteriota</taxon>
        <taxon>Fusobacteriia</taxon>
        <taxon>Fusobacteriales</taxon>
        <taxon>Fusobacteriaceae</taxon>
        <taxon>Psychrilyobacter</taxon>
    </lineage>
</organism>
<gene>
    <name evidence="1" type="ORF">DYH56_12835</name>
</gene>
<sequence>MKKLIITLIIFLSLNLYGETEGKKRKAFDVDGNKYIIRPLYGLATKSYLGDLISFKDFKEDPNHGKIAGIQVERYVYKRPYDFPVDVTIQSSFITHFNDYSGEETDYYTNDNSYEINFGIKIYWTEFPWDKYVRTRLGVSEGLSYTSRITNLERYDQYHENNSNYLNYLDITLSFNVKDITGMDDLEDTYIGMGILHRSGIFGIINGVDGGSNNVTFFFETEL</sequence>